<protein>
    <recommendedName>
        <fullName evidence="6">Cell shape-determining protein MreB</fullName>
    </recommendedName>
</protein>
<dbReference type="Pfam" id="PF06723">
    <property type="entry name" value="MreB_Mbl"/>
    <property type="match status" value="1"/>
</dbReference>
<keyword evidence="4 6" id="KW-0133">Cell shape</keyword>
<dbReference type="InterPro" id="IPR043129">
    <property type="entry name" value="ATPase_NBD"/>
</dbReference>
<dbReference type="GO" id="GO:0005524">
    <property type="term" value="F:ATP binding"/>
    <property type="evidence" value="ECO:0007669"/>
    <property type="project" value="UniProtKB-KW"/>
</dbReference>
<dbReference type="PANTHER" id="PTHR42749:SF1">
    <property type="entry name" value="CELL SHAPE-DETERMINING PROTEIN MREB"/>
    <property type="match status" value="1"/>
</dbReference>
<dbReference type="GO" id="GO:0005737">
    <property type="term" value="C:cytoplasm"/>
    <property type="evidence" value="ECO:0007669"/>
    <property type="project" value="UniProtKB-SubCell"/>
</dbReference>
<reference evidence="7 8" key="1">
    <citation type="journal article" date="2016" name="Nat. Commun.">
        <title>Thousands of microbial genomes shed light on interconnected biogeochemical processes in an aquifer system.</title>
        <authorList>
            <person name="Anantharaman K."/>
            <person name="Brown C.T."/>
            <person name="Hug L.A."/>
            <person name="Sharon I."/>
            <person name="Castelle C.J."/>
            <person name="Probst A.J."/>
            <person name="Thomas B.C."/>
            <person name="Singh A."/>
            <person name="Wilkins M.J."/>
            <person name="Karaoz U."/>
            <person name="Brodie E.L."/>
            <person name="Williams K.H."/>
            <person name="Hubbard S.S."/>
            <person name="Banfield J.F."/>
        </authorList>
    </citation>
    <scope>NUCLEOTIDE SEQUENCE [LARGE SCALE GENOMIC DNA]</scope>
</reference>
<dbReference type="GO" id="GO:0000902">
    <property type="term" value="P:cell morphogenesis"/>
    <property type="evidence" value="ECO:0007669"/>
    <property type="project" value="InterPro"/>
</dbReference>
<evidence type="ECO:0000313" key="7">
    <source>
        <dbReference type="EMBL" id="OGY10758.1"/>
    </source>
</evidence>
<evidence type="ECO:0000256" key="3">
    <source>
        <dbReference type="ARBA" id="ARBA00022840"/>
    </source>
</evidence>
<dbReference type="Gene3D" id="3.30.420.40">
    <property type="match status" value="2"/>
</dbReference>
<dbReference type="STRING" id="1797516.A3D26_02870"/>
<dbReference type="Proteomes" id="UP000178319">
    <property type="component" value="Unassembled WGS sequence"/>
</dbReference>
<sequence length="353" mass="37542">MFDSLFGLITHDIGIDLGTANTLVYVRGKGIVIREPSVIARHKKTKEILAIGVQAKKMEGRTPATIEAIRPLKDGVIADFDGTLAMLSYFIGKVHETPEGVRRIGLPKIPRPRVVIGIPSGVTEVERRAVQEAALSAGARKAYLIEEPMAAAIGAGLSVCEAGGIFVVDMGGGTTEIALISLGGIVLNRGLRIAGDELDEAIVSYLRMRYSMLLGRASAEELKLAIGSVVPLPTEKSHVIRGRDLETGLPKSMKITSFEVREAITPVVQQIVSRIADTLESAPPELVSDVIERGIVLAGGGALLPGFDQLISEAVKIPVWIADDPLTAVTRGTGRVLDDPSLLKKVRVTGGLR</sequence>
<feature type="binding site" evidence="6">
    <location>
        <begin position="220"/>
        <end position="223"/>
    </location>
    <ligand>
        <name>ATP</name>
        <dbReference type="ChEBI" id="CHEBI:30616"/>
    </ligand>
</feature>
<dbReference type="EMBL" id="MHBZ01000030">
    <property type="protein sequence ID" value="OGY10758.1"/>
    <property type="molecule type" value="Genomic_DNA"/>
</dbReference>
<organism evidence="7 8">
    <name type="scientific">Candidatus Blackburnbacteria bacterium RIFCSPHIGHO2_02_FULL_44_20</name>
    <dbReference type="NCBI Taxonomy" id="1797516"/>
    <lineage>
        <taxon>Bacteria</taxon>
        <taxon>Candidatus Blackburniibacteriota</taxon>
    </lineage>
</organism>
<keyword evidence="1 6" id="KW-0963">Cytoplasm</keyword>
<dbReference type="HAMAP" id="MF_02207">
    <property type="entry name" value="MreB"/>
    <property type="match status" value="1"/>
</dbReference>
<comment type="subunit">
    <text evidence="6">Forms polymers.</text>
</comment>
<feature type="binding site" evidence="6">
    <location>
        <begin position="172"/>
        <end position="174"/>
    </location>
    <ligand>
        <name>ATP</name>
        <dbReference type="ChEBI" id="CHEBI:30616"/>
    </ligand>
</feature>
<feature type="binding site" evidence="6">
    <location>
        <begin position="300"/>
        <end position="303"/>
    </location>
    <ligand>
        <name>ATP</name>
        <dbReference type="ChEBI" id="CHEBI:30616"/>
    </ligand>
</feature>
<name>A0A1G1V5R5_9BACT</name>
<dbReference type="AlphaFoldDB" id="A0A1G1V5R5"/>
<dbReference type="InterPro" id="IPR056546">
    <property type="entry name" value="MreB_MamK-like"/>
</dbReference>
<proteinExistence type="inferred from homology"/>
<keyword evidence="3 6" id="KW-0067">ATP-binding</keyword>
<dbReference type="PRINTS" id="PR01652">
    <property type="entry name" value="SHAPEPROTEIN"/>
</dbReference>
<evidence type="ECO:0000256" key="6">
    <source>
        <dbReference type="HAMAP-Rule" id="MF_02207"/>
    </source>
</evidence>
<dbReference type="SUPFAM" id="SSF53067">
    <property type="entry name" value="Actin-like ATPase domain"/>
    <property type="match status" value="2"/>
</dbReference>
<evidence type="ECO:0000256" key="4">
    <source>
        <dbReference type="ARBA" id="ARBA00022960"/>
    </source>
</evidence>
<comment type="caution">
    <text evidence="7">The sequence shown here is derived from an EMBL/GenBank/DDBJ whole genome shotgun (WGS) entry which is preliminary data.</text>
</comment>
<feature type="binding site" evidence="6">
    <location>
        <begin position="19"/>
        <end position="21"/>
    </location>
    <ligand>
        <name>ATP</name>
        <dbReference type="ChEBI" id="CHEBI:30616"/>
    </ligand>
</feature>
<dbReference type="InterPro" id="IPR004753">
    <property type="entry name" value="MreB"/>
</dbReference>
<dbReference type="GO" id="GO:0008360">
    <property type="term" value="P:regulation of cell shape"/>
    <property type="evidence" value="ECO:0007669"/>
    <property type="project" value="UniProtKB-UniRule"/>
</dbReference>
<dbReference type="CDD" id="cd10225">
    <property type="entry name" value="ASKHA_NBD_MreB-like"/>
    <property type="match status" value="1"/>
</dbReference>
<comment type="function">
    <text evidence="6">Forms membrane-associated dynamic filaments that are essential for cell shape determination. Acts by regulating cell wall synthesis and cell elongation, and thus cell shape. A feedback loop between cell geometry and MreB localization may maintain elongated cell shape by targeting cell wall growth to regions of negative cell wall curvature.</text>
</comment>
<comment type="subcellular location">
    <subcellularLocation>
        <location evidence="6">Cytoplasm</location>
    </subcellularLocation>
    <text evidence="6">Membrane-associated.</text>
</comment>
<evidence type="ECO:0000256" key="5">
    <source>
        <dbReference type="ARBA" id="ARBA00023458"/>
    </source>
</evidence>
<dbReference type="PANTHER" id="PTHR42749">
    <property type="entry name" value="CELL SHAPE-DETERMINING PROTEIN MREB"/>
    <property type="match status" value="1"/>
</dbReference>
<evidence type="ECO:0000313" key="8">
    <source>
        <dbReference type="Proteomes" id="UP000178319"/>
    </source>
</evidence>
<keyword evidence="2 6" id="KW-0547">Nucleotide-binding</keyword>
<dbReference type="NCBIfam" id="TIGR00904">
    <property type="entry name" value="mreB"/>
    <property type="match status" value="1"/>
</dbReference>
<comment type="similarity">
    <text evidence="5 6">Belongs to the FtsA/MreB family.</text>
</comment>
<evidence type="ECO:0000256" key="1">
    <source>
        <dbReference type="ARBA" id="ARBA00022490"/>
    </source>
</evidence>
<dbReference type="NCBIfam" id="NF010539">
    <property type="entry name" value="PRK13927.1"/>
    <property type="match status" value="1"/>
</dbReference>
<gene>
    <name evidence="6" type="primary">mreB</name>
    <name evidence="7" type="ORF">A3D26_02870</name>
</gene>
<accession>A0A1G1V5R5</accession>
<evidence type="ECO:0000256" key="2">
    <source>
        <dbReference type="ARBA" id="ARBA00022741"/>
    </source>
</evidence>